<proteinExistence type="inferred from homology"/>
<comment type="pathway">
    <text evidence="12">Glycan biosynthesis.</text>
</comment>
<comment type="pathway">
    <text evidence="2 13">Cell wall biogenesis; peptidoglycan biosynthesis.</text>
</comment>
<dbReference type="PROSITE" id="PS52029">
    <property type="entry name" value="LD_TPASE"/>
    <property type="match status" value="1"/>
</dbReference>
<dbReference type="Proteomes" id="UP001223683">
    <property type="component" value="Chromosome"/>
</dbReference>
<reference evidence="16" key="1">
    <citation type="submission" date="2022-10" db="EMBL/GenBank/DDBJ databases">
        <title>Complete genome of Ep21-8.</title>
        <authorList>
            <person name="Kang Y.-R."/>
            <person name="Kim D.-H."/>
        </authorList>
    </citation>
    <scope>NUCLEOTIDE SEQUENCE</scope>
    <source>
        <strain evidence="16">Ep21-8</strain>
    </source>
</reference>
<evidence type="ECO:0000313" key="16">
    <source>
        <dbReference type="EMBL" id="WDU89587.1"/>
    </source>
</evidence>
<evidence type="ECO:0000259" key="15">
    <source>
        <dbReference type="PROSITE" id="PS52029"/>
    </source>
</evidence>
<evidence type="ECO:0000256" key="4">
    <source>
        <dbReference type="ARBA" id="ARBA00022676"/>
    </source>
</evidence>
<dbReference type="InterPro" id="IPR005490">
    <property type="entry name" value="LD_TPept_cat_dom"/>
</dbReference>
<dbReference type="GO" id="GO:0042597">
    <property type="term" value="C:periplasmic space"/>
    <property type="evidence" value="ECO:0007669"/>
    <property type="project" value="UniProtKB-SubCell"/>
</dbReference>
<evidence type="ECO:0000256" key="9">
    <source>
        <dbReference type="ARBA" id="ARBA00022960"/>
    </source>
</evidence>
<dbReference type="Pfam" id="PF17969">
    <property type="entry name" value="Ldt_C"/>
    <property type="match status" value="1"/>
</dbReference>
<dbReference type="RefSeq" id="WP_012848691.1">
    <property type="nucleotide sequence ID" value="NC_013508.1"/>
</dbReference>
<keyword evidence="8" id="KW-0378">Hydrolase</keyword>
<keyword evidence="9 13" id="KW-0133">Cell shape</keyword>
<dbReference type="Gene3D" id="2.40.440.10">
    <property type="entry name" value="L,D-transpeptidase catalytic domain-like"/>
    <property type="match status" value="1"/>
</dbReference>
<organism evidence="16 17">
    <name type="scientific">Edwardsiella piscicida</name>
    <dbReference type="NCBI Taxonomy" id="1263550"/>
    <lineage>
        <taxon>Bacteria</taxon>
        <taxon>Pseudomonadati</taxon>
        <taxon>Pseudomonadota</taxon>
        <taxon>Gammaproteobacteria</taxon>
        <taxon>Enterobacterales</taxon>
        <taxon>Hafniaceae</taxon>
        <taxon>Edwardsiella</taxon>
    </lineage>
</organism>
<evidence type="ECO:0000256" key="8">
    <source>
        <dbReference type="ARBA" id="ARBA00022801"/>
    </source>
</evidence>
<evidence type="ECO:0000256" key="5">
    <source>
        <dbReference type="ARBA" id="ARBA00022679"/>
    </source>
</evidence>
<dbReference type="PANTHER" id="PTHR30582:SF24">
    <property type="entry name" value="L,D-TRANSPEPTIDASE ERFK_SRFK-RELATED"/>
    <property type="match status" value="1"/>
</dbReference>
<keyword evidence="4" id="KW-0328">Glycosyltransferase</keyword>
<dbReference type="AlphaFoldDB" id="A0AAQ3H3E8"/>
<keyword evidence="7" id="KW-0574">Periplasm</keyword>
<feature type="active site" description="Nucleophile" evidence="13">
    <location>
        <position position="211"/>
    </location>
</feature>
<evidence type="ECO:0000256" key="1">
    <source>
        <dbReference type="ARBA" id="ARBA00004418"/>
    </source>
</evidence>
<keyword evidence="10 13" id="KW-0573">Peptidoglycan synthesis</keyword>
<feature type="chain" id="PRO_5042911013" evidence="14">
    <location>
        <begin position="25"/>
        <end position="374"/>
    </location>
</feature>
<dbReference type="GO" id="GO:0008360">
    <property type="term" value="P:regulation of cell shape"/>
    <property type="evidence" value="ECO:0007669"/>
    <property type="project" value="UniProtKB-UniRule"/>
</dbReference>
<evidence type="ECO:0000256" key="10">
    <source>
        <dbReference type="ARBA" id="ARBA00022984"/>
    </source>
</evidence>
<dbReference type="GeneID" id="72528683"/>
<evidence type="ECO:0000256" key="14">
    <source>
        <dbReference type="SAM" id="SignalP"/>
    </source>
</evidence>
<keyword evidence="6 14" id="KW-0732">Signal</keyword>
<accession>A0AAQ3H3E8</accession>
<feature type="signal peptide" evidence="14">
    <location>
        <begin position="1"/>
        <end position="24"/>
    </location>
</feature>
<dbReference type="GO" id="GO:0071972">
    <property type="term" value="F:peptidoglycan L,D-transpeptidase activity"/>
    <property type="evidence" value="ECO:0007669"/>
    <property type="project" value="TreeGrafter"/>
</dbReference>
<dbReference type="SUPFAM" id="SSF141523">
    <property type="entry name" value="L,D-transpeptidase catalytic domain-like"/>
    <property type="match status" value="1"/>
</dbReference>
<evidence type="ECO:0000256" key="3">
    <source>
        <dbReference type="ARBA" id="ARBA00005992"/>
    </source>
</evidence>
<sequence length="374" mass="39213">MKRALTAVSLVLSLWMAAGSGAHAADYPLPAPDSRLIGENFTYTVPRDGKPLEATAARFQIGLLGMLEANPGVDPFLPRPGSELIIPAQMLLPDTPREGIVINLAELRLFYYPPGENRVEVYPIGIGQLGRNTPEMVTRVSQHIKDPTWTPTANIRRHYQAQGISLPAVMPAGPDNPMGRFALRLAAQGGVYLIHGTNADFGIGMRVSSGCIRLRPGDIEALFRSVPGGTRVQIVNQPVKTSVEPDGKRYVEVHQPLSRTERDDPQTMPIALNGRVSAFATSPLTDRAAFDEAMARRSGMPVLVSHAAPASSAASATAPVSAATPANAPVSNAASAIAPVSAATPANAPASNAASATAPAPIDAAIPEAVLNGR</sequence>
<evidence type="ECO:0000256" key="12">
    <source>
        <dbReference type="ARBA" id="ARBA00060592"/>
    </source>
</evidence>
<dbReference type="InterPro" id="IPR050979">
    <property type="entry name" value="LD-transpeptidase"/>
</dbReference>
<protein>
    <submittedName>
        <fullName evidence="16">L,D-transpeptidase family protein</fullName>
    </submittedName>
</protein>
<dbReference type="PANTHER" id="PTHR30582">
    <property type="entry name" value="L,D-TRANSPEPTIDASE"/>
    <property type="match status" value="1"/>
</dbReference>
<feature type="active site" description="Proton donor/acceptor" evidence="13">
    <location>
        <position position="195"/>
    </location>
</feature>
<evidence type="ECO:0000256" key="7">
    <source>
        <dbReference type="ARBA" id="ARBA00022764"/>
    </source>
</evidence>
<evidence type="ECO:0000313" key="17">
    <source>
        <dbReference type="Proteomes" id="UP001223683"/>
    </source>
</evidence>
<evidence type="ECO:0000256" key="13">
    <source>
        <dbReference type="PROSITE-ProRule" id="PRU01373"/>
    </source>
</evidence>
<name>A0AAQ3H3E8_EDWPI</name>
<dbReference type="GO" id="GO:0005576">
    <property type="term" value="C:extracellular region"/>
    <property type="evidence" value="ECO:0007669"/>
    <property type="project" value="TreeGrafter"/>
</dbReference>
<gene>
    <name evidence="16" type="ORF">PWJ79_08940</name>
</gene>
<dbReference type="FunFam" id="2.40.440.10:FF:000001">
    <property type="entry name" value="L,D-transpeptidase YbiS"/>
    <property type="match status" value="1"/>
</dbReference>
<evidence type="ECO:0000256" key="2">
    <source>
        <dbReference type="ARBA" id="ARBA00004752"/>
    </source>
</evidence>
<evidence type="ECO:0000256" key="6">
    <source>
        <dbReference type="ARBA" id="ARBA00022729"/>
    </source>
</evidence>
<dbReference type="EMBL" id="CP118390">
    <property type="protein sequence ID" value="WDU89587.1"/>
    <property type="molecule type" value="Genomic_DNA"/>
</dbReference>
<comment type="subcellular location">
    <subcellularLocation>
        <location evidence="1">Periplasm</location>
    </subcellularLocation>
</comment>
<keyword evidence="11 13" id="KW-0961">Cell wall biogenesis/degradation</keyword>
<dbReference type="InterPro" id="IPR038063">
    <property type="entry name" value="Transpep_catalytic_dom"/>
</dbReference>
<dbReference type="Pfam" id="PF03734">
    <property type="entry name" value="YkuD"/>
    <property type="match status" value="1"/>
</dbReference>
<dbReference type="InterPro" id="IPR041597">
    <property type="entry name" value="Ldt_C"/>
</dbReference>
<dbReference type="GO" id="GO:0018104">
    <property type="term" value="P:peptidoglycan-protein cross-linking"/>
    <property type="evidence" value="ECO:0007669"/>
    <property type="project" value="TreeGrafter"/>
</dbReference>
<evidence type="ECO:0000256" key="11">
    <source>
        <dbReference type="ARBA" id="ARBA00023316"/>
    </source>
</evidence>
<dbReference type="CDD" id="cd16913">
    <property type="entry name" value="YkuD_like"/>
    <property type="match status" value="1"/>
</dbReference>
<dbReference type="GO" id="GO:0016757">
    <property type="term" value="F:glycosyltransferase activity"/>
    <property type="evidence" value="ECO:0007669"/>
    <property type="project" value="UniProtKB-KW"/>
</dbReference>
<feature type="domain" description="L,D-TPase catalytic" evidence="15">
    <location>
        <begin position="98"/>
        <end position="235"/>
    </location>
</feature>
<comment type="similarity">
    <text evidence="3">Belongs to the YkuD family.</text>
</comment>
<keyword evidence="5" id="KW-0808">Transferase</keyword>
<dbReference type="GO" id="GO:0071555">
    <property type="term" value="P:cell wall organization"/>
    <property type="evidence" value="ECO:0007669"/>
    <property type="project" value="UniProtKB-UniRule"/>
</dbReference>